<dbReference type="InterPro" id="IPR011990">
    <property type="entry name" value="TPR-like_helical_dom_sf"/>
</dbReference>
<comment type="caution">
    <text evidence="2">The sequence shown here is derived from an EMBL/GenBank/DDBJ whole genome shotgun (WGS) entry which is preliminary data.</text>
</comment>
<name>A0ABT7BWX7_9CYAN</name>
<organism evidence="2 3">
    <name type="scientific">Roseofilum casamattae BLCC-M143</name>
    <dbReference type="NCBI Taxonomy" id="3022442"/>
    <lineage>
        <taxon>Bacteria</taxon>
        <taxon>Bacillati</taxon>
        <taxon>Cyanobacteriota</taxon>
        <taxon>Cyanophyceae</taxon>
        <taxon>Desertifilales</taxon>
        <taxon>Desertifilaceae</taxon>
        <taxon>Roseofilum</taxon>
        <taxon>Roseofilum casamattae</taxon>
    </lineage>
</organism>
<protein>
    <submittedName>
        <fullName evidence="2">Tetratricopeptide repeat protein</fullName>
    </submittedName>
</protein>
<accession>A0ABT7BWX7</accession>
<feature type="compositionally biased region" description="Basic and acidic residues" evidence="1">
    <location>
        <begin position="237"/>
        <end position="252"/>
    </location>
</feature>
<feature type="region of interest" description="Disordered" evidence="1">
    <location>
        <begin position="90"/>
        <end position="110"/>
    </location>
</feature>
<proteinExistence type="predicted"/>
<dbReference type="SUPFAM" id="SSF48452">
    <property type="entry name" value="TPR-like"/>
    <property type="match status" value="1"/>
</dbReference>
<dbReference type="EMBL" id="JAQOSQ010000009">
    <property type="protein sequence ID" value="MDJ1183670.1"/>
    <property type="molecule type" value="Genomic_DNA"/>
</dbReference>
<dbReference type="Proteomes" id="UP001232992">
    <property type="component" value="Unassembled WGS sequence"/>
</dbReference>
<keyword evidence="3" id="KW-1185">Reference proteome</keyword>
<dbReference type="RefSeq" id="WP_283758323.1">
    <property type="nucleotide sequence ID" value="NZ_JAQOSQ010000009.1"/>
</dbReference>
<reference evidence="2 3" key="1">
    <citation type="submission" date="2023-01" db="EMBL/GenBank/DDBJ databases">
        <title>Novel diversity within Roseofilum (Cyanobacteria; Desertifilaceae) from marine benthic mats with descriptions of four novel species.</title>
        <authorList>
            <person name="Wang Y."/>
            <person name="Berthold D.E."/>
            <person name="Hu J."/>
            <person name="Lefler F.W."/>
            <person name="Laughinghouse H.D. IV."/>
        </authorList>
    </citation>
    <scope>NUCLEOTIDE SEQUENCE [LARGE SCALE GENOMIC DNA]</scope>
    <source>
        <strain evidence="2 3">BLCC-M143</strain>
    </source>
</reference>
<evidence type="ECO:0000313" key="2">
    <source>
        <dbReference type="EMBL" id="MDJ1183670.1"/>
    </source>
</evidence>
<sequence length="656" mass="74634">MISQDRNWQTYRNLQETLSLNLRRQIFVAVCDDPQLCQTLVTQLDAELCCNHTPVGSTLPQWVTLELEVQDPNLVRQIDRWQIQMSDAHSHHSPQLEAPAPHPRRRKDDWSNVSPLDLAGDLPRQSSPGFQFVGVEHLTRQPPSQQWSFLQNLEYIAQRYLDLAWEWNLLLWVPRPWLLSIQQSVPRFWQCRTGLFEFAAEPLPAEFASANTSTNTSTNTTISLTPSTAIEAEVKGDKLEESQPENNHRAELEQDSLPSPPMQEQPATVRSGQRKLETVADIQAAITHHNLELDRLEPDAIARLDLYNDLGNLYWILARKLGRSPETFITVQQAITTYELALSHPAIGSTPQGFSRLQNNLGIAYGELACYGDPITALEKAIAAYQEALSYRQSQETNLEDLQHYASTQNNLGTAYWNLAQHQNPVACLKQAIAAYQEALKYYHPDRDVLSYGMIQNNLGTAYWNLSQHERPQDYLKLAIWSYQLVLQYRTLENNPTGYAATQNNLGMTYWHMANRENVSKEQKQDMLQNSIRAWEQAIAAISCLRENTTEPGRLALNFDPGTTHHHLAVALYQSAMTARQISPSADSILETLQLSLKQDIQAWEHWQDRPKMAAIALKSLLQTLRTVYNEGGIEAQNQALGEVPRTLLPEILHRL</sequence>
<gene>
    <name evidence="2" type="ORF">PMH09_10765</name>
</gene>
<feature type="region of interest" description="Disordered" evidence="1">
    <location>
        <begin position="237"/>
        <end position="271"/>
    </location>
</feature>
<evidence type="ECO:0000256" key="1">
    <source>
        <dbReference type="SAM" id="MobiDB-lite"/>
    </source>
</evidence>
<evidence type="ECO:0000313" key="3">
    <source>
        <dbReference type="Proteomes" id="UP001232992"/>
    </source>
</evidence>
<dbReference type="Gene3D" id="1.25.40.10">
    <property type="entry name" value="Tetratricopeptide repeat domain"/>
    <property type="match status" value="2"/>
</dbReference>